<dbReference type="SUPFAM" id="SSF51905">
    <property type="entry name" value="FAD/NAD(P)-binding domain"/>
    <property type="match status" value="1"/>
</dbReference>
<feature type="domain" description="FAD/NAD(P)-binding" evidence="5">
    <location>
        <begin position="3"/>
        <end position="283"/>
    </location>
</feature>
<protein>
    <submittedName>
        <fullName evidence="6">NAD(P)/FAD-dependent oxidoreductase</fullName>
    </submittedName>
</protein>
<proteinExistence type="predicted"/>
<gene>
    <name evidence="6" type="ORF">WMW72_13350</name>
</gene>
<dbReference type="Gene3D" id="3.50.50.60">
    <property type="entry name" value="FAD/NAD(P)-binding domain"/>
    <property type="match status" value="2"/>
</dbReference>
<comment type="cofactor">
    <cofactor evidence="1">
        <name>FAD</name>
        <dbReference type="ChEBI" id="CHEBI:57692"/>
    </cofactor>
</comment>
<keyword evidence="4" id="KW-0560">Oxidoreductase</keyword>
<dbReference type="PANTHER" id="PTHR48105">
    <property type="entry name" value="THIOREDOXIN REDUCTASE 1-RELATED-RELATED"/>
    <property type="match status" value="1"/>
</dbReference>
<keyword evidence="3" id="KW-0285">Flavoprotein</keyword>
<dbReference type="EMBL" id="JBBPCC010000007">
    <property type="protein sequence ID" value="MEK8128884.1"/>
    <property type="molecule type" value="Genomic_DNA"/>
</dbReference>
<dbReference type="PRINTS" id="PR00469">
    <property type="entry name" value="PNDRDTASEII"/>
</dbReference>
<evidence type="ECO:0000256" key="4">
    <source>
        <dbReference type="ARBA" id="ARBA00023002"/>
    </source>
</evidence>
<evidence type="ECO:0000256" key="2">
    <source>
        <dbReference type="ARBA" id="ARBA00011738"/>
    </source>
</evidence>
<comment type="caution">
    <text evidence="6">The sequence shown here is derived from an EMBL/GenBank/DDBJ whole genome shotgun (WGS) entry which is preliminary data.</text>
</comment>
<evidence type="ECO:0000313" key="7">
    <source>
        <dbReference type="Proteomes" id="UP001469365"/>
    </source>
</evidence>
<accession>A0ABU9DJ35</accession>
<sequence>MIYDCAIIGGGPAGQNAALVLGRARRSVALLDNNQPRNAVTHASHGYLTRDGITPSEFRRIASEQLKSYPSVEEHVVRVTDIRKLDGGFEVFMESGHSIRSRKLLIATGLKEILPDIPGVKEMYGTSLFHCPYCDGWELRDQPLILMGDDSKVYHLAKLLYQWSRDLVVCTQGQAVLSDEQKRVLADRHIQVTEQTIAAFHGSGGQLREVEFTDGSRIARTGGFIMPERVTQTSFRESLGYEPTELGGIRTDETGKSSVPGLFAAGEAAPGAPSQLIVAAAQGSLAAVSINVELMEEDFGV</sequence>
<evidence type="ECO:0000313" key="6">
    <source>
        <dbReference type="EMBL" id="MEK8128884.1"/>
    </source>
</evidence>
<dbReference type="PRINTS" id="PR00368">
    <property type="entry name" value="FADPNR"/>
</dbReference>
<dbReference type="InterPro" id="IPR036188">
    <property type="entry name" value="FAD/NAD-bd_sf"/>
</dbReference>
<dbReference type="RefSeq" id="WP_341415974.1">
    <property type="nucleotide sequence ID" value="NZ_JBBPCC010000007.1"/>
</dbReference>
<dbReference type="Proteomes" id="UP001469365">
    <property type="component" value="Unassembled WGS sequence"/>
</dbReference>
<comment type="subunit">
    <text evidence="2">Homodimer.</text>
</comment>
<keyword evidence="7" id="KW-1185">Reference proteome</keyword>
<dbReference type="InterPro" id="IPR050097">
    <property type="entry name" value="Ferredoxin-NADP_redctase_2"/>
</dbReference>
<dbReference type="Pfam" id="PF07992">
    <property type="entry name" value="Pyr_redox_2"/>
    <property type="match status" value="1"/>
</dbReference>
<reference evidence="6 7" key="1">
    <citation type="submission" date="2024-04" db="EMBL/GenBank/DDBJ databases">
        <title>draft genome sequnece of Paenibacillus filicis.</title>
        <authorList>
            <person name="Kim D.-U."/>
        </authorList>
    </citation>
    <scope>NUCLEOTIDE SEQUENCE [LARGE SCALE GENOMIC DNA]</scope>
    <source>
        <strain evidence="6 7">KACC14197</strain>
    </source>
</reference>
<evidence type="ECO:0000259" key="5">
    <source>
        <dbReference type="Pfam" id="PF07992"/>
    </source>
</evidence>
<organism evidence="6 7">
    <name type="scientific">Paenibacillus filicis</name>
    <dbReference type="NCBI Taxonomy" id="669464"/>
    <lineage>
        <taxon>Bacteria</taxon>
        <taxon>Bacillati</taxon>
        <taxon>Bacillota</taxon>
        <taxon>Bacilli</taxon>
        <taxon>Bacillales</taxon>
        <taxon>Paenibacillaceae</taxon>
        <taxon>Paenibacillus</taxon>
    </lineage>
</organism>
<evidence type="ECO:0000256" key="3">
    <source>
        <dbReference type="ARBA" id="ARBA00022630"/>
    </source>
</evidence>
<evidence type="ECO:0000256" key="1">
    <source>
        <dbReference type="ARBA" id="ARBA00001974"/>
    </source>
</evidence>
<dbReference type="InterPro" id="IPR023753">
    <property type="entry name" value="FAD/NAD-binding_dom"/>
</dbReference>
<name>A0ABU9DJ35_9BACL</name>